<evidence type="ECO:0000256" key="1">
    <source>
        <dbReference type="SAM" id="MobiDB-lite"/>
    </source>
</evidence>
<protein>
    <submittedName>
        <fullName evidence="2">Uncharacterized protein</fullName>
    </submittedName>
</protein>
<feature type="compositionally biased region" description="Low complexity" evidence="1">
    <location>
        <begin position="137"/>
        <end position="149"/>
    </location>
</feature>
<organism evidence="2 3">
    <name type="scientific">Pseudovirgaria hyperparasitica</name>
    <dbReference type="NCBI Taxonomy" id="470096"/>
    <lineage>
        <taxon>Eukaryota</taxon>
        <taxon>Fungi</taxon>
        <taxon>Dikarya</taxon>
        <taxon>Ascomycota</taxon>
        <taxon>Pezizomycotina</taxon>
        <taxon>Dothideomycetes</taxon>
        <taxon>Dothideomycetes incertae sedis</taxon>
        <taxon>Acrospermales</taxon>
        <taxon>Acrospermaceae</taxon>
        <taxon>Pseudovirgaria</taxon>
    </lineage>
</organism>
<feature type="compositionally biased region" description="Polar residues" evidence="1">
    <location>
        <begin position="261"/>
        <end position="283"/>
    </location>
</feature>
<feature type="compositionally biased region" description="Polar residues" evidence="1">
    <location>
        <begin position="344"/>
        <end position="360"/>
    </location>
</feature>
<feature type="compositionally biased region" description="Low complexity" evidence="1">
    <location>
        <begin position="207"/>
        <end position="219"/>
    </location>
</feature>
<feature type="region of interest" description="Disordered" evidence="1">
    <location>
        <begin position="554"/>
        <end position="600"/>
    </location>
</feature>
<dbReference type="OrthoDB" id="5425130at2759"/>
<reference evidence="2" key="1">
    <citation type="journal article" date="2020" name="Stud. Mycol.">
        <title>101 Dothideomycetes genomes: a test case for predicting lifestyles and emergence of pathogens.</title>
        <authorList>
            <person name="Haridas S."/>
            <person name="Albert R."/>
            <person name="Binder M."/>
            <person name="Bloem J."/>
            <person name="Labutti K."/>
            <person name="Salamov A."/>
            <person name="Andreopoulos B."/>
            <person name="Baker S."/>
            <person name="Barry K."/>
            <person name="Bills G."/>
            <person name="Bluhm B."/>
            <person name="Cannon C."/>
            <person name="Castanera R."/>
            <person name="Culley D."/>
            <person name="Daum C."/>
            <person name="Ezra D."/>
            <person name="Gonzalez J."/>
            <person name="Henrissat B."/>
            <person name="Kuo A."/>
            <person name="Liang C."/>
            <person name="Lipzen A."/>
            <person name="Lutzoni F."/>
            <person name="Magnuson J."/>
            <person name="Mondo S."/>
            <person name="Nolan M."/>
            <person name="Ohm R."/>
            <person name="Pangilinan J."/>
            <person name="Park H.-J."/>
            <person name="Ramirez L."/>
            <person name="Alfaro M."/>
            <person name="Sun H."/>
            <person name="Tritt A."/>
            <person name="Yoshinaga Y."/>
            <person name="Zwiers L.-H."/>
            <person name="Turgeon B."/>
            <person name="Goodwin S."/>
            <person name="Spatafora J."/>
            <person name="Crous P."/>
            <person name="Grigoriev I."/>
        </authorList>
    </citation>
    <scope>NUCLEOTIDE SEQUENCE</scope>
    <source>
        <strain evidence="2">CBS 121739</strain>
    </source>
</reference>
<proteinExistence type="predicted"/>
<feature type="compositionally biased region" description="Polar residues" evidence="1">
    <location>
        <begin position="93"/>
        <end position="113"/>
    </location>
</feature>
<evidence type="ECO:0000313" key="3">
    <source>
        <dbReference type="Proteomes" id="UP000799437"/>
    </source>
</evidence>
<feature type="compositionally biased region" description="Polar residues" evidence="1">
    <location>
        <begin position="591"/>
        <end position="600"/>
    </location>
</feature>
<dbReference type="EMBL" id="ML996575">
    <property type="protein sequence ID" value="KAF2756352.1"/>
    <property type="molecule type" value="Genomic_DNA"/>
</dbReference>
<feature type="compositionally biased region" description="Low complexity" evidence="1">
    <location>
        <begin position="566"/>
        <end position="585"/>
    </location>
</feature>
<feature type="region of interest" description="Disordered" evidence="1">
    <location>
        <begin position="261"/>
        <end position="384"/>
    </location>
</feature>
<feature type="compositionally biased region" description="Polar residues" evidence="1">
    <location>
        <begin position="440"/>
        <end position="470"/>
    </location>
</feature>
<feature type="region of interest" description="Disordered" evidence="1">
    <location>
        <begin position="196"/>
        <end position="230"/>
    </location>
</feature>
<feature type="region of interest" description="Disordered" evidence="1">
    <location>
        <begin position="93"/>
        <end position="172"/>
    </location>
</feature>
<dbReference type="Proteomes" id="UP000799437">
    <property type="component" value="Unassembled WGS sequence"/>
</dbReference>
<feature type="compositionally biased region" description="Polar residues" evidence="1">
    <location>
        <begin position="554"/>
        <end position="565"/>
    </location>
</feature>
<gene>
    <name evidence="2" type="ORF">EJ05DRAFT_62993</name>
</gene>
<sequence length="600" mass="63538">MASLLQPPVNREDIVSTILNDYFAMDDELDYIDDVSPVLYSAEPPPPEHGQPFLPSGLEGKSKPMLGLLHLRVDKNRPSSPASIPFRAISRSSKPASLKLRSSNGTTATTILPSSDLPFETVDIGPANNPAQDLPQRGRSSSRVGSGERANADRDLPPPVPPKAPSRNQVGTSEVGLVQTLDEMGNKLSKTASLKSSSAVGDDSMASQSVSSQLKSVLKTRPGTSAGRPTLADTMARGLRRQKPEQKPARSSLLSDISNRITSGQSATQPAVGTVKSTSTGISRDTAPSVARTENTDQTVIHHKSSPDHQREPSLSAGSDSAAEDYVPPSPPTPVLPAAISLGEDTSSDYGVSCPRSTGADTPPGDAESIRQGMHSRGKSSTGLDIFRKTSALNSAQAYLNKITPSPSISPSSSPNDILPPRTLHLSPSHPVLSPSPSPRQTRQNYSSQATTIGARTSTFPNLSSLNASRPATTTAPPLTALHVNCFHQHAKFHISRNTYAPVPCMLCYSEGIEERYSCAWCALRICRSCRGDLESVRGRDLGIFVMEGTARLSKNGTTPRTNKTGKSGHSGKSGSSLGMGMRLGVRNGNRRQSQGGTMG</sequence>
<dbReference type="RefSeq" id="XP_033598803.1">
    <property type="nucleotide sequence ID" value="XM_033749819.1"/>
</dbReference>
<dbReference type="GeneID" id="54490873"/>
<keyword evidence="3" id="KW-1185">Reference proteome</keyword>
<dbReference type="AlphaFoldDB" id="A0A6A6W0C2"/>
<accession>A0A6A6W0C2</accession>
<feature type="compositionally biased region" description="Low complexity" evidence="1">
    <location>
        <begin position="404"/>
        <end position="435"/>
    </location>
</feature>
<feature type="region of interest" description="Disordered" evidence="1">
    <location>
        <begin position="404"/>
        <end position="472"/>
    </location>
</feature>
<evidence type="ECO:0000313" key="2">
    <source>
        <dbReference type="EMBL" id="KAF2756352.1"/>
    </source>
</evidence>
<name>A0A6A6W0C2_9PEZI</name>